<dbReference type="OrthoDB" id="8444574at2"/>
<accession>A0A5N3P723</accession>
<dbReference type="RefSeq" id="WP_150946984.1">
    <property type="nucleotide sequence ID" value="NZ_VCMV01000033.1"/>
</dbReference>
<comment type="caution">
    <text evidence="1">The sequence shown here is derived from an EMBL/GenBank/DDBJ whole genome shotgun (WGS) entry which is preliminary data.</text>
</comment>
<gene>
    <name evidence="1" type="ORF">FEZ63_17810</name>
</gene>
<name>A0A5N3P723_9HYPH</name>
<dbReference type="InterPro" id="IPR013321">
    <property type="entry name" value="Arc_rbn_hlx_hlx"/>
</dbReference>
<organism evidence="1 2">
    <name type="scientific">Microvirga brassicacearum</name>
    <dbReference type="NCBI Taxonomy" id="2580413"/>
    <lineage>
        <taxon>Bacteria</taxon>
        <taxon>Pseudomonadati</taxon>
        <taxon>Pseudomonadota</taxon>
        <taxon>Alphaproteobacteria</taxon>
        <taxon>Hyphomicrobiales</taxon>
        <taxon>Methylobacteriaceae</taxon>
        <taxon>Microvirga</taxon>
    </lineage>
</organism>
<sequence>MTDLRKSGMKPALIVDHLIGVYCPLVAADAILSDKQNADRVRRFARLVTDLAYVPSDPDEVDVLVQTALPPDLLSQVDQSAGRAGLSRDEWIERSIKRQLSVP</sequence>
<proteinExistence type="predicted"/>
<dbReference type="EMBL" id="VCMV01000033">
    <property type="protein sequence ID" value="KAB0265530.1"/>
    <property type="molecule type" value="Genomic_DNA"/>
</dbReference>
<dbReference type="GO" id="GO:0006355">
    <property type="term" value="P:regulation of DNA-templated transcription"/>
    <property type="evidence" value="ECO:0007669"/>
    <property type="project" value="InterPro"/>
</dbReference>
<dbReference type="Proteomes" id="UP000325684">
    <property type="component" value="Unassembled WGS sequence"/>
</dbReference>
<dbReference type="AlphaFoldDB" id="A0A5N3P723"/>
<keyword evidence="2" id="KW-1185">Reference proteome</keyword>
<reference evidence="1 2" key="1">
    <citation type="journal article" date="2019" name="Microorganisms">
        <title>Genome Insights into the Novel Species Microvirga brassicacearum, a Rapeseed Endophyte with Biotechnological Potential.</title>
        <authorList>
            <person name="Jimenez-Gomez A."/>
            <person name="Saati-Santamaria Z."/>
            <person name="Igual J.M."/>
            <person name="Rivas R."/>
            <person name="Mateos P.F."/>
            <person name="Garcia-Fraile P."/>
        </authorList>
    </citation>
    <scope>NUCLEOTIDE SEQUENCE [LARGE SCALE GENOMIC DNA]</scope>
    <source>
        <strain evidence="1 2">CDVBN77</strain>
    </source>
</reference>
<evidence type="ECO:0000313" key="2">
    <source>
        <dbReference type="Proteomes" id="UP000325684"/>
    </source>
</evidence>
<protein>
    <submittedName>
        <fullName evidence="1">Glutelin</fullName>
    </submittedName>
</protein>
<evidence type="ECO:0000313" key="1">
    <source>
        <dbReference type="EMBL" id="KAB0265530.1"/>
    </source>
</evidence>
<dbReference type="Gene3D" id="1.10.1220.10">
    <property type="entry name" value="Met repressor-like"/>
    <property type="match status" value="1"/>
</dbReference>